<dbReference type="InterPro" id="IPR048304">
    <property type="entry name" value="UbiD_Rift_dom"/>
</dbReference>
<dbReference type="InterPro" id="IPR049383">
    <property type="entry name" value="UbiD-like_N"/>
</dbReference>
<dbReference type="RefSeq" id="WP_231327445.1">
    <property type="nucleotide sequence ID" value="NZ_CP088156.1"/>
</dbReference>
<evidence type="ECO:0000259" key="2">
    <source>
        <dbReference type="Pfam" id="PF20695"/>
    </source>
</evidence>
<evidence type="ECO:0000259" key="3">
    <source>
        <dbReference type="Pfam" id="PF20696"/>
    </source>
</evidence>
<dbReference type="InterPro" id="IPR049381">
    <property type="entry name" value="UbiD-like_C"/>
</dbReference>
<dbReference type="Pfam" id="PF01977">
    <property type="entry name" value="UbiD"/>
    <property type="match status" value="1"/>
</dbReference>
<sequence length="508" mass="56044">MRRDVPRFRELSDFLRFLDERGQLRRIRDRVSVVHEITEIHRRVISAEGPVLLFERPIKACGSLSTMPLVTNLFGTVERVAWGMGVEPERLAELGEMMAELRAPQPPRDLRQALQKLPLARAALSTRPRLRSAAPVHECVTMGDDIDLTTLPAQICWPGEPAPLLTWPLVITVPPDASAGEQENVGVYRMQVLGRDRAIMRWLAHRGGARHHQQWQAQGRDMPIAIVIGADPATILSAVLPLPETVSELRFAGILRGERPELVACLTVPLSVPATAEIVLEGFVSATETEPEGPYGDHTGYYNAVESFPVLRVTAITTRRSPLYLSTFTGRAPDEPSRIGEALNTLFVPLIRQQFPEVVDCYLPPEACSYRIAIVAIQKRYPGQARRIMLGLWSMLPQFSYTKLLIVVDHDIDVRDWRAVMWAVATRSDSSRDLLPLANTPIDYLDFASPKSGLGGKLGIDATTKLGAETERAWGEVLAMDPGVAARVDAMWPSLGLTEAGAGRAASA</sequence>
<gene>
    <name evidence="4" type="ORF">LQG66_17585</name>
</gene>
<dbReference type="SUPFAM" id="SSF143968">
    <property type="entry name" value="UbiD C-terminal domain-like"/>
    <property type="match status" value="1"/>
</dbReference>
<dbReference type="EMBL" id="CP088156">
    <property type="protein sequence ID" value="UFZ07996.1"/>
    <property type="molecule type" value="Genomic_DNA"/>
</dbReference>
<dbReference type="InterPro" id="IPR002830">
    <property type="entry name" value="UbiD"/>
</dbReference>
<name>A0ABY3RKK4_9BRAD</name>
<accession>A0ABY3RKK4</accession>
<dbReference type="NCBIfam" id="TIGR00148">
    <property type="entry name" value="UbiD family decarboxylase"/>
    <property type="match status" value="1"/>
</dbReference>
<dbReference type="Pfam" id="PF20695">
    <property type="entry name" value="UbiD_N"/>
    <property type="match status" value="1"/>
</dbReference>
<feature type="domain" description="3-octaprenyl-4-hydroxybenzoate carboxy-lyase-like N-terminal" evidence="2">
    <location>
        <begin position="16"/>
        <end position="97"/>
    </location>
</feature>
<dbReference type="Pfam" id="PF20696">
    <property type="entry name" value="UbiD_C"/>
    <property type="match status" value="1"/>
</dbReference>
<evidence type="ECO:0000313" key="4">
    <source>
        <dbReference type="EMBL" id="UFZ07996.1"/>
    </source>
</evidence>
<dbReference type="Gene3D" id="3.40.1670.10">
    <property type="entry name" value="UbiD C-terminal domain-like"/>
    <property type="match status" value="1"/>
</dbReference>
<proteinExistence type="predicted"/>
<organism evidence="4 5">
    <name type="scientific">Bradyrhizobium ontarionense</name>
    <dbReference type="NCBI Taxonomy" id="2898149"/>
    <lineage>
        <taxon>Bacteria</taxon>
        <taxon>Pseudomonadati</taxon>
        <taxon>Pseudomonadota</taxon>
        <taxon>Alphaproteobacteria</taxon>
        <taxon>Hyphomicrobiales</taxon>
        <taxon>Nitrobacteraceae</taxon>
        <taxon>Bradyrhizobium</taxon>
    </lineage>
</organism>
<reference evidence="4" key="1">
    <citation type="journal article" date="2024" name="Antonie Van Leeuwenhoek">
        <title>Bradyrhizobium ontarionense sp. nov., a novel bacterial symbiont isolated from Aeschynomene indica (Indian jointvetch), harbours photosynthesis, nitrogen fixation and nitrous oxide (N2O) reductase genes.</title>
        <authorList>
            <person name="Bromfield E.S.P."/>
            <person name="Cloutier S."/>
        </authorList>
    </citation>
    <scope>NUCLEOTIDE SEQUENCE</scope>
    <source>
        <strain evidence="4">A19</strain>
    </source>
</reference>
<dbReference type="PANTHER" id="PTHR30108">
    <property type="entry name" value="3-OCTAPRENYL-4-HYDROXYBENZOATE CARBOXY-LYASE-RELATED"/>
    <property type="match status" value="1"/>
</dbReference>
<evidence type="ECO:0000259" key="1">
    <source>
        <dbReference type="Pfam" id="PF01977"/>
    </source>
</evidence>
<dbReference type="SUPFAM" id="SSF50475">
    <property type="entry name" value="FMN-binding split barrel"/>
    <property type="match status" value="1"/>
</dbReference>
<keyword evidence="5" id="KW-1185">Reference proteome</keyword>
<dbReference type="Gene3D" id="1.20.5.570">
    <property type="entry name" value="Single helix bin"/>
    <property type="match status" value="1"/>
</dbReference>
<dbReference type="PANTHER" id="PTHR30108:SF17">
    <property type="entry name" value="FERULIC ACID DECARBOXYLASE 1"/>
    <property type="match status" value="1"/>
</dbReference>
<protein>
    <submittedName>
        <fullName evidence="4">UbiD family decarboxylase</fullName>
    </submittedName>
</protein>
<evidence type="ECO:0000313" key="5">
    <source>
        <dbReference type="Proteomes" id="UP001431010"/>
    </source>
</evidence>
<dbReference type="Proteomes" id="UP001431010">
    <property type="component" value="Chromosome"/>
</dbReference>
<feature type="domain" description="3-octaprenyl-4-hydroxybenzoate carboxy-lyase-like C-terminal" evidence="3">
    <location>
        <begin position="339"/>
        <end position="462"/>
    </location>
</feature>
<feature type="domain" description="3-octaprenyl-4-hydroxybenzoate carboxy-lyase-like Rift-related" evidence="1">
    <location>
        <begin position="132"/>
        <end position="331"/>
    </location>
</feature>